<reference evidence="2 3" key="1">
    <citation type="journal article" date="2024" name="J Genomics">
        <title>Draft genome sequencing and assembly of Favolaschia claudopus CIRM-BRFM 2984 isolated from oak limbs.</title>
        <authorList>
            <person name="Navarro D."/>
            <person name="Drula E."/>
            <person name="Chaduli D."/>
            <person name="Cazenave R."/>
            <person name="Ahrendt S."/>
            <person name="Wang J."/>
            <person name="Lipzen A."/>
            <person name="Daum C."/>
            <person name="Barry K."/>
            <person name="Grigoriev I.V."/>
            <person name="Favel A."/>
            <person name="Rosso M.N."/>
            <person name="Martin F."/>
        </authorList>
    </citation>
    <scope>NUCLEOTIDE SEQUENCE [LARGE SCALE GENOMIC DNA]</scope>
    <source>
        <strain evidence="2 3">CIRM-BRFM 2984</strain>
    </source>
</reference>
<dbReference type="AlphaFoldDB" id="A0AAV9ZYJ8"/>
<proteinExistence type="predicted"/>
<evidence type="ECO:0000256" key="1">
    <source>
        <dbReference type="SAM" id="MobiDB-lite"/>
    </source>
</evidence>
<dbReference type="Proteomes" id="UP001362999">
    <property type="component" value="Unassembled WGS sequence"/>
</dbReference>
<evidence type="ECO:0000313" key="2">
    <source>
        <dbReference type="EMBL" id="KAK6996114.1"/>
    </source>
</evidence>
<protein>
    <submittedName>
        <fullName evidence="2">Uncharacterized protein</fullName>
    </submittedName>
</protein>
<accession>A0AAV9ZYJ8</accession>
<keyword evidence="3" id="KW-1185">Reference proteome</keyword>
<gene>
    <name evidence="2" type="ORF">R3P38DRAFT_3371255</name>
</gene>
<evidence type="ECO:0000313" key="3">
    <source>
        <dbReference type="Proteomes" id="UP001362999"/>
    </source>
</evidence>
<organism evidence="2 3">
    <name type="scientific">Favolaschia claudopus</name>
    <dbReference type="NCBI Taxonomy" id="2862362"/>
    <lineage>
        <taxon>Eukaryota</taxon>
        <taxon>Fungi</taxon>
        <taxon>Dikarya</taxon>
        <taxon>Basidiomycota</taxon>
        <taxon>Agaricomycotina</taxon>
        <taxon>Agaricomycetes</taxon>
        <taxon>Agaricomycetidae</taxon>
        <taxon>Agaricales</taxon>
        <taxon>Marasmiineae</taxon>
        <taxon>Mycenaceae</taxon>
        <taxon>Favolaschia</taxon>
    </lineage>
</organism>
<name>A0AAV9ZYJ8_9AGAR</name>
<feature type="compositionally biased region" description="Basic and acidic residues" evidence="1">
    <location>
        <begin position="73"/>
        <end position="83"/>
    </location>
</feature>
<dbReference type="EMBL" id="JAWWNJ010000099">
    <property type="protein sequence ID" value="KAK6996114.1"/>
    <property type="molecule type" value="Genomic_DNA"/>
</dbReference>
<comment type="caution">
    <text evidence="2">The sequence shown here is derived from an EMBL/GenBank/DDBJ whole genome shotgun (WGS) entry which is preliminary data.</text>
</comment>
<feature type="region of interest" description="Disordered" evidence="1">
    <location>
        <begin position="52"/>
        <end position="89"/>
    </location>
</feature>
<sequence>MGRLSRLSLRIAMTSIVMLIWYPSPVFKYQVGGQLKADRGPLIDWLCGGLEQSQSDPGRALTRPSRPSSVTKRPSDRDGKDGAVRQAPLQSSRRTAALIPYVRINKKHGAHLGTAPSNKIIQVGSPSPSDGTVPSVAVRRMSILKLKTDGVRPVLLPNTAKLMAVASILGRVDKNGFVSTRKWSKLIGNSRNNTFTHFAGSQRPIWPRKIFGREAPQIHRFRLKFGGLLEGIRACSAPTIVVFSLSNVIPTPHMASLEAFGWGWPIWSKATGIKRGNQQTLSQRGTS</sequence>